<dbReference type="SUPFAM" id="SSF46894">
    <property type="entry name" value="C-terminal effector domain of the bipartite response regulators"/>
    <property type="match status" value="1"/>
</dbReference>
<dbReference type="Proteomes" id="UP000236642">
    <property type="component" value="Unassembled WGS sequence"/>
</dbReference>
<dbReference type="GO" id="GO:0000160">
    <property type="term" value="P:phosphorelay signal transduction system"/>
    <property type="evidence" value="ECO:0007669"/>
    <property type="project" value="InterPro"/>
</dbReference>
<proteinExistence type="predicted"/>
<dbReference type="Gene3D" id="3.40.50.2300">
    <property type="match status" value="1"/>
</dbReference>
<dbReference type="Gene3D" id="1.10.10.10">
    <property type="entry name" value="Winged helix-like DNA-binding domain superfamily/Winged helix DNA-binding domain"/>
    <property type="match status" value="1"/>
</dbReference>
<evidence type="ECO:0000256" key="2">
    <source>
        <dbReference type="PROSITE-ProRule" id="PRU00169"/>
    </source>
</evidence>
<dbReference type="InterPro" id="IPR036388">
    <property type="entry name" value="WH-like_DNA-bd_sf"/>
</dbReference>
<evidence type="ECO:0000313" key="6">
    <source>
        <dbReference type="Proteomes" id="UP000236642"/>
    </source>
</evidence>
<dbReference type="InterPro" id="IPR016032">
    <property type="entry name" value="Sig_transdc_resp-reg_C-effctor"/>
</dbReference>
<dbReference type="PANTHER" id="PTHR43214">
    <property type="entry name" value="TWO-COMPONENT RESPONSE REGULATOR"/>
    <property type="match status" value="1"/>
</dbReference>
<dbReference type="AlphaFoldDB" id="A0A2H5Y8V8"/>
<feature type="domain" description="Response regulatory" evidence="4">
    <location>
        <begin position="1"/>
        <end position="116"/>
    </location>
</feature>
<dbReference type="GO" id="GO:0006355">
    <property type="term" value="P:regulation of DNA-templated transcription"/>
    <property type="evidence" value="ECO:0007669"/>
    <property type="project" value="InterPro"/>
</dbReference>
<reference evidence="6" key="1">
    <citation type="submission" date="2017-09" db="EMBL/GenBank/DDBJ databases">
        <title>Metaegenomics of thermophilic ammonia-oxidizing enrichment culture.</title>
        <authorList>
            <person name="Kato S."/>
            <person name="Suzuki K."/>
        </authorList>
    </citation>
    <scope>NUCLEOTIDE SEQUENCE [LARGE SCALE GENOMIC DNA]</scope>
</reference>
<dbReference type="SUPFAM" id="SSF52172">
    <property type="entry name" value="CheY-like"/>
    <property type="match status" value="1"/>
</dbReference>
<name>A0A2H5Y8V8_9CHLR</name>
<dbReference type="InterPro" id="IPR039420">
    <property type="entry name" value="WalR-like"/>
</dbReference>
<dbReference type="Pfam" id="PF00196">
    <property type="entry name" value="GerE"/>
    <property type="match status" value="1"/>
</dbReference>
<comment type="caution">
    <text evidence="2">Lacks conserved residue(s) required for the propagation of feature annotation.</text>
</comment>
<feature type="domain" description="HTH luxR-type" evidence="3">
    <location>
        <begin position="137"/>
        <end position="202"/>
    </location>
</feature>
<dbReference type="InterPro" id="IPR000792">
    <property type="entry name" value="Tscrpt_reg_LuxR_C"/>
</dbReference>
<dbReference type="CDD" id="cd06170">
    <property type="entry name" value="LuxR_C_like"/>
    <property type="match status" value="1"/>
</dbReference>
<accession>A0A2H5Y8V8</accession>
<dbReference type="PRINTS" id="PR00038">
    <property type="entry name" value="HTHLUXR"/>
</dbReference>
<evidence type="ECO:0000313" key="5">
    <source>
        <dbReference type="EMBL" id="GBD09843.1"/>
    </source>
</evidence>
<evidence type="ECO:0000256" key="1">
    <source>
        <dbReference type="ARBA" id="ARBA00023125"/>
    </source>
</evidence>
<sequence>MIGLVDPDPLHQMAWRSWFAAWGFPLAWIAPTAADARRALHGHPVAFLLIRFDLPDESGARLLHSIRPALPGLRAVLLVHTAHPAVEALAYRAGALGCLGGESSCDPLFPALSHALEGRPLWTPEAIDRIERWWRIWGAPWAALSPRQRQIAWAAAHGLSDKEIARWLGCSKETVRTHLRRALERLGRTDRVDLARWLVWGGLRDPRCAALLDLEPMPDEHTLLEAIDPDWIGSPAIPSPPAG</sequence>
<evidence type="ECO:0000259" key="3">
    <source>
        <dbReference type="PROSITE" id="PS50043"/>
    </source>
</evidence>
<dbReference type="InterPro" id="IPR001789">
    <property type="entry name" value="Sig_transdc_resp-reg_receiver"/>
</dbReference>
<dbReference type="InterPro" id="IPR011006">
    <property type="entry name" value="CheY-like_superfamily"/>
</dbReference>
<dbReference type="PROSITE" id="PS50043">
    <property type="entry name" value="HTH_LUXR_2"/>
    <property type="match status" value="1"/>
</dbReference>
<evidence type="ECO:0000259" key="4">
    <source>
        <dbReference type="PROSITE" id="PS50110"/>
    </source>
</evidence>
<organism evidence="5 6">
    <name type="scientific">Candidatus Thermoflexus japonica</name>
    <dbReference type="NCBI Taxonomy" id="2035417"/>
    <lineage>
        <taxon>Bacteria</taxon>
        <taxon>Bacillati</taxon>
        <taxon>Chloroflexota</taxon>
        <taxon>Thermoflexia</taxon>
        <taxon>Thermoflexales</taxon>
        <taxon>Thermoflexaceae</taxon>
        <taxon>Thermoflexus</taxon>
    </lineage>
</organism>
<comment type="caution">
    <text evidence="5">The sequence shown here is derived from an EMBL/GenBank/DDBJ whole genome shotgun (WGS) entry which is preliminary data.</text>
</comment>
<protein>
    <submittedName>
        <fullName evidence="5">Transcriptional regulatory protein UhpA</fullName>
    </submittedName>
</protein>
<dbReference type="EMBL" id="BEHY01000073">
    <property type="protein sequence ID" value="GBD09843.1"/>
    <property type="molecule type" value="Genomic_DNA"/>
</dbReference>
<dbReference type="GO" id="GO:0003677">
    <property type="term" value="F:DNA binding"/>
    <property type="evidence" value="ECO:0007669"/>
    <property type="project" value="UniProtKB-KW"/>
</dbReference>
<dbReference type="PROSITE" id="PS50110">
    <property type="entry name" value="RESPONSE_REGULATORY"/>
    <property type="match status" value="1"/>
</dbReference>
<gene>
    <name evidence="5" type="primary">uhpA</name>
    <name evidence="5" type="ORF">HRbin22_02104</name>
</gene>
<keyword evidence="1" id="KW-0238">DNA-binding</keyword>
<dbReference type="SMART" id="SM00421">
    <property type="entry name" value="HTH_LUXR"/>
    <property type="match status" value="1"/>
</dbReference>
<dbReference type="CDD" id="cd00156">
    <property type="entry name" value="REC"/>
    <property type="match status" value="1"/>
</dbReference>